<name>A0A9N8DIG7_9STRA</name>
<gene>
    <name evidence="1" type="ORF">SEMRO_138_G064901.1</name>
</gene>
<accession>A0A9N8DIG7</accession>
<protein>
    <submittedName>
        <fullName evidence="1">Uncharacterized protein</fullName>
    </submittedName>
</protein>
<dbReference type="EMBL" id="CAICTM010000137">
    <property type="protein sequence ID" value="CAB9502515.1"/>
    <property type="molecule type" value="Genomic_DNA"/>
</dbReference>
<keyword evidence="2" id="KW-1185">Reference proteome</keyword>
<dbReference type="Proteomes" id="UP001153069">
    <property type="component" value="Unassembled WGS sequence"/>
</dbReference>
<evidence type="ECO:0000313" key="2">
    <source>
        <dbReference type="Proteomes" id="UP001153069"/>
    </source>
</evidence>
<evidence type="ECO:0000313" key="1">
    <source>
        <dbReference type="EMBL" id="CAB9502515.1"/>
    </source>
</evidence>
<sequence>MLHFRMWEHRNDALHGAKPTPTQLSHLSTLRQEILKEYSKGDATLPPTDRWRLDLDYREINLNLSLPKTLRWLETIKLARAAHGRLRTTYQRRTQQQLQRSMHTYLQTGRTTTNE</sequence>
<proteinExistence type="predicted"/>
<dbReference type="AlphaFoldDB" id="A0A9N8DIG7"/>
<comment type="caution">
    <text evidence="1">The sequence shown here is derived from an EMBL/GenBank/DDBJ whole genome shotgun (WGS) entry which is preliminary data.</text>
</comment>
<organism evidence="1 2">
    <name type="scientific">Seminavis robusta</name>
    <dbReference type="NCBI Taxonomy" id="568900"/>
    <lineage>
        <taxon>Eukaryota</taxon>
        <taxon>Sar</taxon>
        <taxon>Stramenopiles</taxon>
        <taxon>Ochrophyta</taxon>
        <taxon>Bacillariophyta</taxon>
        <taxon>Bacillariophyceae</taxon>
        <taxon>Bacillariophycidae</taxon>
        <taxon>Naviculales</taxon>
        <taxon>Naviculaceae</taxon>
        <taxon>Seminavis</taxon>
    </lineage>
</organism>
<reference evidence="1" key="1">
    <citation type="submission" date="2020-06" db="EMBL/GenBank/DDBJ databases">
        <authorList>
            <consortium name="Plant Systems Biology data submission"/>
        </authorList>
    </citation>
    <scope>NUCLEOTIDE SEQUENCE</scope>
    <source>
        <strain evidence="1">D6</strain>
    </source>
</reference>